<evidence type="ECO:0000256" key="8">
    <source>
        <dbReference type="SAM" id="Phobius"/>
    </source>
</evidence>
<feature type="compositionally biased region" description="Basic and acidic residues" evidence="7">
    <location>
        <begin position="533"/>
        <end position="543"/>
    </location>
</feature>
<evidence type="ECO:0000256" key="2">
    <source>
        <dbReference type="ARBA" id="ARBA00022448"/>
    </source>
</evidence>
<evidence type="ECO:0000256" key="4">
    <source>
        <dbReference type="ARBA" id="ARBA00022692"/>
    </source>
</evidence>
<keyword evidence="4 8" id="KW-0812">Transmembrane</keyword>
<dbReference type="PANTHER" id="PTHR42770">
    <property type="entry name" value="AMINO ACID TRANSPORTER-RELATED"/>
    <property type="match status" value="1"/>
</dbReference>
<feature type="transmembrane region" description="Helical" evidence="8">
    <location>
        <begin position="388"/>
        <end position="406"/>
    </location>
</feature>
<proteinExistence type="predicted"/>
<feature type="transmembrane region" description="Helical" evidence="8">
    <location>
        <begin position="339"/>
        <end position="358"/>
    </location>
</feature>
<feature type="compositionally biased region" description="Polar residues" evidence="7">
    <location>
        <begin position="1"/>
        <end position="11"/>
    </location>
</feature>
<feature type="region of interest" description="Disordered" evidence="7">
    <location>
        <begin position="527"/>
        <end position="564"/>
    </location>
</feature>
<feature type="transmembrane region" description="Helical" evidence="8">
    <location>
        <begin position="96"/>
        <end position="117"/>
    </location>
</feature>
<accession>A0A1G9XBN4</accession>
<feature type="transmembrane region" description="Helical" evidence="8">
    <location>
        <begin position="412"/>
        <end position="432"/>
    </location>
</feature>
<feature type="region of interest" description="Disordered" evidence="7">
    <location>
        <begin position="1"/>
        <end position="39"/>
    </location>
</feature>
<gene>
    <name evidence="9" type="ORF">SAMN04487766_10972</name>
</gene>
<keyword evidence="3" id="KW-1003">Cell membrane</keyword>
<evidence type="ECO:0000256" key="3">
    <source>
        <dbReference type="ARBA" id="ARBA00022475"/>
    </source>
</evidence>
<keyword evidence="6 8" id="KW-0472">Membrane</keyword>
<dbReference type="InterPro" id="IPR002293">
    <property type="entry name" value="AA/rel_permease1"/>
</dbReference>
<dbReference type="GO" id="GO:0005886">
    <property type="term" value="C:plasma membrane"/>
    <property type="evidence" value="ECO:0007669"/>
    <property type="project" value="UniProtKB-SubCell"/>
</dbReference>
<evidence type="ECO:0000256" key="1">
    <source>
        <dbReference type="ARBA" id="ARBA00004651"/>
    </source>
</evidence>
<evidence type="ECO:0000313" key="10">
    <source>
        <dbReference type="Proteomes" id="UP000199671"/>
    </source>
</evidence>
<dbReference type="Pfam" id="PF13520">
    <property type="entry name" value="AA_permease_2"/>
    <property type="match status" value="1"/>
</dbReference>
<dbReference type="InterPro" id="IPR050367">
    <property type="entry name" value="APC_superfamily"/>
</dbReference>
<feature type="transmembrane region" description="Helical" evidence="8">
    <location>
        <begin position="486"/>
        <end position="508"/>
    </location>
</feature>
<feature type="transmembrane region" description="Helical" evidence="8">
    <location>
        <begin position="67"/>
        <end position="84"/>
    </location>
</feature>
<evidence type="ECO:0000256" key="5">
    <source>
        <dbReference type="ARBA" id="ARBA00022989"/>
    </source>
</evidence>
<feature type="transmembrane region" description="Helical" evidence="8">
    <location>
        <begin position="249"/>
        <end position="266"/>
    </location>
</feature>
<dbReference type="RefSeq" id="WP_218123046.1">
    <property type="nucleotide sequence ID" value="NZ_FNHU01000009.1"/>
</dbReference>
<feature type="compositionally biased region" description="Basic residues" evidence="7">
    <location>
        <begin position="544"/>
        <end position="557"/>
    </location>
</feature>
<organism evidence="9 10">
    <name type="scientific">Actinomyces ruminicola</name>
    <dbReference type="NCBI Taxonomy" id="332524"/>
    <lineage>
        <taxon>Bacteria</taxon>
        <taxon>Bacillati</taxon>
        <taxon>Actinomycetota</taxon>
        <taxon>Actinomycetes</taxon>
        <taxon>Actinomycetales</taxon>
        <taxon>Actinomycetaceae</taxon>
        <taxon>Actinomyces</taxon>
    </lineage>
</organism>
<keyword evidence="5 8" id="KW-1133">Transmembrane helix</keyword>
<name>A0A1G9XBN4_9ACTO</name>
<evidence type="ECO:0000256" key="7">
    <source>
        <dbReference type="SAM" id="MobiDB-lite"/>
    </source>
</evidence>
<evidence type="ECO:0000256" key="6">
    <source>
        <dbReference type="ARBA" id="ARBA00023136"/>
    </source>
</evidence>
<dbReference type="Gene3D" id="1.20.1740.10">
    <property type="entry name" value="Amino acid/polyamine transporter I"/>
    <property type="match status" value="1"/>
</dbReference>
<feature type="transmembrane region" description="Helical" evidence="8">
    <location>
        <begin position="209"/>
        <end position="229"/>
    </location>
</feature>
<dbReference type="AlphaFoldDB" id="A0A1G9XBN4"/>
<feature type="compositionally biased region" description="Low complexity" evidence="7">
    <location>
        <begin position="15"/>
        <end position="36"/>
    </location>
</feature>
<comment type="subcellular location">
    <subcellularLocation>
        <location evidence="1">Cell membrane</location>
        <topology evidence="1">Multi-pass membrane protein</topology>
    </subcellularLocation>
</comment>
<feature type="transmembrane region" description="Helical" evidence="8">
    <location>
        <begin position="287"/>
        <end position="309"/>
    </location>
</feature>
<feature type="transmembrane region" description="Helical" evidence="8">
    <location>
        <begin position="453"/>
        <end position="474"/>
    </location>
</feature>
<reference evidence="9 10" key="1">
    <citation type="submission" date="2016-10" db="EMBL/GenBank/DDBJ databases">
        <authorList>
            <person name="de Groot N.N."/>
        </authorList>
    </citation>
    <scope>NUCLEOTIDE SEQUENCE [LARGE SCALE GENOMIC DNA]</scope>
    <source>
        <strain evidence="9 10">KPR-7B</strain>
    </source>
</reference>
<feature type="transmembrane region" description="Helical" evidence="8">
    <location>
        <begin position="177"/>
        <end position="202"/>
    </location>
</feature>
<evidence type="ECO:0000313" key="9">
    <source>
        <dbReference type="EMBL" id="SDM94202.1"/>
    </source>
</evidence>
<protein>
    <submittedName>
        <fullName evidence="9">Putative glutamate/gamma-aminobutyrate antiporter</fullName>
    </submittedName>
</protein>
<dbReference type="Proteomes" id="UP000199671">
    <property type="component" value="Unassembled WGS sequence"/>
</dbReference>
<sequence>MSLKTSDNVIGNPTGPDDGASGSAGKAAGAPAVPSGRAPAGTLGDLPARGAVSSEDDAARPSAGMSVFNLAMLTVVAVASLRSLPAMAGYGLSSVVLYIIPAVLFMVPTALVAAELATGWKGGVFIWVREAFGERWGFVAIWLQWVQNVVWYPTQIAFIAVSLSYVVGGGSLANNGVYVAGVIIILYWVSTLITLAGGNLFAKVGSWSGIIGTLFPAALLIVFGAAWLISGTPSQTELTTSAVLPPWTGLASIVLIVSNVLAYAGMEVNAVHANDLSDPGRGYPRTVLISAVVILAVFILPTLAIAVAVPKASLGVVDGINLAFQTFFDHWHLAWGTPVISLLIALGAFASVVTWIAGPSKGLLAAARTGLLPPALQKRNSAGVQRSILVLQGVIVTILALLFVVIPNGNTAFVTLIDMAAALYLIMYMMLFAAAIRLRATRPQVQRTYRTPAMGLVAGVGFLACAVAFVLSFVRPSGFTGLSTVGYALVVGLVIVVLGVPPLIFYALRRPGWQLEPDHAVGDAILVNPPHPRQGDSGEAAREPRHHLRAVSRRHGSHSAGRAS</sequence>
<dbReference type="GO" id="GO:0022857">
    <property type="term" value="F:transmembrane transporter activity"/>
    <property type="evidence" value="ECO:0007669"/>
    <property type="project" value="InterPro"/>
</dbReference>
<dbReference type="EMBL" id="FNHU01000009">
    <property type="protein sequence ID" value="SDM94202.1"/>
    <property type="molecule type" value="Genomic_DNA"/>
</dbReference>
<dbReference type="PANTHER" id="PTHR42770:SF15">
    <property type="entry name" value="GLUTAMATE_GAMMA-AMINOBUTYRATE ANTIPORTER-RELATED"/>
    <property type="match status" value="1"/>
</dbReference>
<feature type="transmembrane region" description="Helical" evidence="8">
    <location>
        <begin position="138"/>
        <end position="165"/>
    </location>
</feature>
<keyword evidence="2" id="KW-0813">Transport</keyword>